<evidence type="ECO:0000256" key="5">
    <source>
        <dbReference type="ARBA" id="ARBA00023274"/>
    </source>
</evidence>
<evidence type="ECO:0000256" key="4">
    <source>
        <dbReference type="ARBA" id="ARBA00022980"/>
    </source>
</evidence>
<dbReference type="GO" id="GO:0022625">
    <property type="term" value="C:cytosolic large ribosomal subunit"/>
    <property type="evidence" value="ECO:0007669"/>
    <property type="project" value="TreeGrafter"/>
</dbReference>
<dbReference type="PANTHER" id="PTHR11229:SF16">
    <property type="entry name" value="LARGE RIBOSOMAL SUBUNIT PROTEIN UL3C"/>
    <property type="match status" value="1"/>
</dbReference>
<feature type="region of interest" description="Disordered" evidence="7">
    <location>
        <begin position="198"/>
        <end position="247"/>
    </location>
</feature>
<dbReference type="Pfam" id="PF00297">
    <property type="entry name" value="Ribosomal_L3"/>
    <property type="match status" value="1"/>
</dbReference>
<evidence type="ECO:0000256" key="7">
    <source>
        <dbReference type="SAM" id="MobiDB-lite"/>
    </source>
</evidence>
<evidence type="ECO:0000313" key="9">
    <source>
        <dbReference type="Proteomes" id="UP000179102"/>
    </source>
</evidence>
<dbReference type="Gene3D" id="2.40.30.10">
    <property type="entry name" value="Translation factors"/>
    <property type="match status" value="1"/>
</dbReference>
<feature type="region of interest" description="Disordered" evidence="7">
    <location>
        <begin position="120"/>
        <end position="141"/>
    </location>
</feature>
<dbReference type="PANTHER" id="PTHR11229">
    <property type="entry name" value="50S RIBOSOMAL PROTEIN L3"/>
    <property type="match status" value="1"/>
</dbReference>
<dbReference type="FunFam" id="2.40.30.10:FF:000004">
    <property type="entry name" value="50S ribosomal protein L3"/>
    <property type="match status" value="1"/>
</dbReference>
<evidence type="ECO:0000313" key="8">
    <source>
        <dbReference type="EMBL" id="OGD86418.1"/>
    </source>
</evidence>
<evidence type="ECO:0000256" key="6">
    <source>
        <dbReference type="NCBIfam" id="TIGR03625"/>
    </source>
</evidence>
<dbReference type="GO" id="GO:0003735">
    <property type="term" value="F:structural constituent of ribosome"/>
    <property type="evidence" value="ECO:0007669"/>
    <property type="project" value="UniProtKB-UniRule"/>
</dbReference>
<dbReference type="AlphaFoldDB" id="A0A1F5G3J1"/>
<dbReference type="InterPro" id="IPR009000">
    <property type="entry name" value="Transl_B-barrel_sf"/>
</dbReference>
<dbReference type="InterPro" id="IPR000597">
    <property type="entry name" value="Ribosomal_uL3"/>
</dbReference>
<dbReference type="STRING" id="1797711.A2870_00920"/>
<keyword evidence="3" id="KW-0694">RNA-binding</keyword>
<accession>A0A1F5G3J1</accession>
<dbReference type="SUPFAM" id="SSF50447">
    <property type="entry name" value="Translation proteins"/>
    <property type="match status" value="1"/>
</dbReference>
<keyword evidence="2" id="KW-0699">rRNA-binding</keyword>
<evidence type="ECO:0000256" key="2">
    <source>
        <dbReference type="ARBA" id="ARBA00022730"/>
    </source>
</evidence>
<dbReference type="NCBIfam" id="TIGR03625">
    <property type="entry name" value="L3_bact"/>
    <property type="match status" value="1"/>
</dbReference>
<keyword evidence="5" id="KW-0687">Ribonucleoprotein</keyword>
<organism evidence="8 9">
    <name type="scientific">Candidatus Curtissbacteria bacterium RIFCSPHIGHO2_01_FULL_41_11</name>
    <dbReference type="NCBI Taxonomy" id="1797711"/>
    <lineage>
        <taxon>Bacteria</taxon>
        <taxon>Candidatus Curtissiibacteriota</taxon>
    </lineage>
</organism>
<protein>
    <recommendedName>
        <fullName evidence="6">50S ribosomal protein L3</fullName>
    </recommendedName>
</protein>
<gene>
    <name evidence="8" type="ORF">A2870_00920</name>
</gene>
<evidence type="ECO:0000256" key="3">
    <source>
        <dbReference type="ARBA" id="ARBA00022884"/>
    </source>
</evidence>
<dbReference type="GO" id="GO:0006412">
    <property type="term" value="P:translation"/>
    <property type="evidence" value="ECO:0007669"/>
    <property type="project" value="UniProtKB-UniRule"/>
</dbReference>
<dbReference type="GO" id="GO:0019843">
    <property type="term" value="F:rRNA binding"/>
    <property type="evidence" value="ECO:0007669"/>
    <property type="project" value="UniProtKB-KW"/>
</dbReference>
<feature type="compositionally biased region" description="Basic and acidic residues" evidence="7">
    <location>
        <begin position="206"/>
        <end position="247"/>
    </location>
</feature>
<reference evidence="8 9" key="1">
    <citation type="journal article" date="2016" name="Nat. Commun.">
        <title>Thousands of microbial genomes shed light on interconnected biogeochemical processes in an aquifer system.</title>
        <authorList>
            <person name="Anantharaman K."/>
            <person name="Brown C.T."/>
            <person name="Hug L.A."/>
            <person name="Sharon I."/>
            <person name="Castelle C.J."/>
            <person name="Probst A.J."/>
            <person name="Thomas B.C."/>
            <person name="Singh A."/>
            <person name="Wilkins M.J."/>
            <person name="Karaoz U."/>
            <person name="Brodie E.L."/>
            <person name="Williams K.H."/>
            <person name="Hubbard S.S."/>
            <person name="Banfield J.F."/>
        </authorList>
    </citation>
    <scope>NUCLEOTIDE SEQUENCE [LARGE SCALE GENOMIC DNA]</scope>
</reference>
<dbReference type="EMBL" id="MFAZ01000043">
    <property type="protein sequence ID" value="OGD86418.1"/>
    <property type="molecule type" value="Genomic_DNA"/>
</dbReference>
<keyword evidence="4 8" id="KW-0689">Ribosomal protein</keyword>
<evidence type="ECO:0000256" key="1">
    <source>
        <dbReference type="ARBA" id="ARBA00006540"/>
    </source>
</evidence>
<dbReference type="InterPro" id="IPR019927">
    <property type="entry name" value="Ribosomal_uL3_bac/org-type"/>
</dbReference>
<comment type="similarity">
    <text evidence="1">Belongs to the universal ribosomal protein uL3 family.</text>
</comment>
<proteinExistence type="inferred from homology"/>
<name>A0A1F5G3J1_9BACT</name>
<dbReference type="Proteomes" id="UP000179102">
    <property type="component" value="Unassembled WGS sequence"/>
</dbReference>
<comment type="caution">
    <text evidence="8">The sequence shown here is derived from an EMBL/GenBank/DDBJ whole genome shotgun (WGS) entry which is preliminary data.</text>
</comment>
<sequence>MLNTILGIKGNMEARYNLRGHRVPVTVIKAEPNVVVDIKGDHAVLGLGARKKVKKPQNDFVNKVGVAPRFVREVKTDGQVKIGDKITVAIFANQDAVKITGITKGHGFTGGVKRWGFHGGPKTHGQSDRHRAPGSIGQGTTPGRVYKGKHMAGHQGNEKITVTGLEVIEVNPAENMLVIKGAVPGFRNGYLMIEKTGKVKKYVAPPEEKPKEDEEEKLETKGSEEPKEPEEPKEEKKEEKQTKEVSK</sequence>